<dbReference type="HAMAP" id="MF_00671">
    <property type="entry name" value="TolB"/>
    <property type="match status" value="1"/>
</dbReference>
<comment type="similarity">
    <text evidence="2 5">Belongs to the TolB family.</text>
</comment>
<keyword evidence="3 5" id="KW-0732">Signal</keyword>
<dbReference type="SUPFAM" id="SSF69304">
    <property type="entry name" value="Tricorn protease N-terminal domain"/>
    <property type="match status" value="1"/>
</dbReference>
<dbReference type="AlphaFoldDB" id="A0A345P5U9"/>
<evidence type="ECO:0000256" key="1">
    <source>
        <dbReference type="ARBA" id="ARBA00004418"/>
    </source>
</evidence>
<dbReference type="Gene3D" id="3.40.50.10070">
    <property type="entry name" value="TolB, N-terminal domain"/>
    <property type="match status" value="1"/>
</dbReference>
<dbReference type="InterPro" id="IPR011042">
    <property type="entry name" value="6-blade_b-propeller_TolB-like"/>
</dbReference>
<dbReference type="OrthoDB" id="9802240at2"/>
<feature type="chain" id="PRO_5017094168" description="Tol-Pal system protein TolB" evidence="5">
    <location>
        <begin position="29"/>
        <end position="428"/>
    </location>
</feature>
<dbReference type="EMBL" id="CP031222">
    <property type="protein sequence ID" value="AXI02658.1"/>
    <property type="molecule type" value="Genomic_DNA"/>
</dbReference>
<dbReference type="Pfam" id="PF04052">
    <property type="entry name" value="TolB_N"/>
    <property type="match status" value="1"/>
</dbReference>
<comment type="subunit">
    <text evidence="5">The Tol-Pal system is composed of five core proteins: the inner membrane proteins TolA, TolQ and TolR, the periplasmic protein TolB and the outer membrane protein Pal. They form a network linking the inner and outer membranes and the peptidoglycan layer.</text>
</comment>
<evidence type="ECO:0000256" key="2">
    <source>
        <dbReference type="ARBA" id="ARBA00009820"/>
    </source>
</evidence>
<evidence type="ECO:0000256" key="3">
    <source>
        <dbReference type="ARBA" id="ARBA00022729"/>
    </source>
</evidence>
<evidence type="ECO:0000313" key="7">
    <source>
        <dbReference type="EMBL" id="AXI02658.1"/>
    </source>
</evidence>
<dbReference type="Gene3D" id="2.120.10.30">
    <property type="entry name" value="TolB, C-terminal domain"/>
    <property type="match status" value="1"/>
</dbReference>
<name>A0A345P5U9_9GAMM</name>
<gene>
    <name evidence="5" type="primary">tolB</name>
    <name evidence="7" type="ORF">HYN46_07335</name>
</gene>
<dbReference type="Proteomes" id="UP000253940">
    <property type="component" value="Chromosome"/>
</dbReference>
<evidence type="ECO:0000256" key="4">
    <source>
        <dbReference type="ARBA" id="ARBA00022764"/>
    </source>
</evidence>
<dbReference type="InterPro" id="IPR007195">
    <property type="entry name" value="TolB_N"/>
</dbReference>
<organism evidence="7 8">
    <name type="scientific">Aquirhabdus parva</name>
    <dbReference type="NCBI Taxonomy" id="2283318"/>
    <lineage>
        <taxon>Bacteria</taxon>
        <taxon>Pseudomonadati</taxon>
        <taxon>Pseudomonadota</taxon>
        <taxon>Gammaproteobacteria</taxon>
        <taxon>Moraxellales</taxon>
        <taxon>Moraxellaceae</taxon>
        <taxon>Aquirhabdus</taxon>
    </lineage>
</organism>
<dbReference type="KEGG" id="mbah:HYN46_07335"/>
<evidence type="ECO:0000256" key="5">
    <source>
        <dbReference type="HAMAP-Rule" id="MF_00671"/>
    </source>
</evidence>
<dbReference type="GO" id="GO:0017038">
    <property type="term" value="P:protein import"/>
    <property type="evidence" value="ECO:0007669"/>
    <property type="project" value="InterPro"/>
</dbReference>
<accession>A0A345P5U9</accession>
<dbReference type="PANTHER" id="PTHR36842:SF1">
    <property type="entry name" value="PROTEIN TOLB"/>
    <property type="match status" value="1"/>
</dbReference>
<dbReference type="NCBIfam" id="TIGR02800">
    <property type="entry name" value="propeller_TolB"/>
    <property type="match status" value="1"/>
</dbReference>
<proteinExistence type="inferred from homology"/>
<dbReference type="GO" id="GO:0042597">
    <property type="term" value="C:periplasmic space"/>
    <property type="evidence" value="ECO:0007669"/>
    <property type="project" value="UniProtKB-SubCell"/>
</dbReference>
<feature type="signal peptide" evidence="5">
    <location>
        <begin position="1"/>
        <end position="28"/>
    </location>
</feature>
<keyword evidence="4 5" id="KW-0574">Periplasm</keyword>
<comment type="subcellular location">
    <subcellularLocation>
        <location evidence="1 5">Periplasm</location>
    </subcellularLocation>
</comment>
<keyword evidence="5" id="KW-0132">Cell division</keyword>
<reference evidence="7 8" key="1">
    <citation type="submission" date="2018-07" db="EMBL/GenBank/DDBJ databases">
        <title>Genome sequencing of Moraxellaceae gen. HYN0046.</title>
        <authorList>
            <person name="Kim M."/>
            <person name="Yi H."/>
        </authorList>
    </citation>
    <scope>NUCLEOTIDE SEQUENCE [LARGE SCALE GENOMIC DNA]</scope>
    <source>
        <strain evidence="7 8">HYN0046</strain>
    </source>
</reference>
<dbReference type="SUPFAM" id="SSF52964">
    <property type="entry name" value="TolB, N-terminal domain"/>
    <property type="match status" value="1"/>
</dbReference>
<evidence type="ECO:0000313" key="8">
    <source>
        <dbReference type="Proteomes" id="UP000253940"/>
    </source>
</evidence>
<evidence type="ECO:0000259" key="6">
    <source>
        <dbReference type="Pfam" id="PF04052"/>
    </source>
</evidence>
<dbReference type="Pfam" id="PF07676">
    <property type="entry name" value="PD40"/>
    <property type="match status" value="4"/>
</dbReference>
<sequence length="428" mass="46644" precursor="true">MHSKILSTKKGVFAILMFGLLPLSASHAELQLEIVKAPDQAPQIAIVPFESDSTLQPIIQSDLQRSGKFASSANLPAAPTKSQDIVPAVWQNAQIPYVVVGQVHPAGANFNVQYELVDIQKGTRILGENIVVPANRMREAAHLIADKIYQALTGIKGDFSGRIAYVLLDKANGKRTYTLQVADTDGQQPRTVLSSHEPLLSPTWTPDGKKIAYVSFETGRPAIYLQDLASGGREVLAQFKGLNGAPSFSPDGQSMLFTSSKDGEPDIYQMNLATKQLRRITNDSAIDTEARYAPDGKSFIFTSDRGGTPQIYRYNLEDGSSRRLTFKGTFNARGSISRDGQSMALVHRQSGQNYQIAIQDLNSGIINILTQTPLDESPSFSPNGQMVVYATREGGRGLLSIISTDGRFRMRLPSQSGEVREAAWAPSN</sequence>
<dbReference type="GO" id="GO:0051301">
    <property type="term" value="P:cell division"/>
    <property type="evidence" value="ECO:0007669"/>
    <property type="project" value="UniProtKB-UniRule"/>
</dbReference>
<feature type="domain" description="TolB N-terminal" evidence="6">
    <location>
        <begin position="30"/>
        <end position="124"/>
    </location>
</feature>
<protein>
    <recommendedName>
        <fullName evidence="5">Tol-Pal system protein TolB</fullName>
    </recommendedName>
</protein>
<keyword evidence="5" id="KW-0131">Cell cycle</keyword>
<comment type="function">
    <text evidence="5">Part of the Tol-Pal system, which plays a role in outer membrane invagination during cell division and is important for maintaining outer membrane integrity.</text>
</comment>
<keyword evidence="8" id="KW-1185">Reference proteome</keyword>
<dbReference type="PANTHER" id="PTHR36842">
    <property type="entry name" value="PROTEIN TOLB HOMOLOG"/>
    <property type="match status" value="1"/>
</dbReference>
<dbReference type="InterPro" id="IPR011659">
    <property type="entry name" value="WD40"/>
</dbReference>
<dbReference type="InterPro" id="IPR014167">
    <property type="entry name" value="Tol-Pal_TolB"/>
</dbReference>